<dbReference type="Ensembl" id="ENSCCRT00010064785.1">
    <property type="protein sequence ID" value="ENSCCRP00010059084.1"/>
    <property type="gene ID" value="ENSCCRG00010024876.1"/>
</dbReference>
<feature type="domain" description="PH" evidence="4">
    <location>
        <begin position="476"/>
        <end position="575"/>
    </location>
</feature>
<accession>A0A8C1L8Y9</accession>
<evidence type="ECO:0000259" key="7">
    <source>
        <dbReference type="PROSITE" id="PS51290"/>
    </source>
</evidence>
<dbReference type="InterPro" id="IPR036034">
    <property type="entry name" value="PDZ_sf"/>
</dbReference>
<dbReference type="PROSITE" id="PS50105">
    <property type="entry name" value="SAM_DOMAIN"/>
    <property type="match status" value="1"/>
</dbReference>
<dbReference type="InterPro" id="IPR013761">
    <property type="entry name" value="SAM/pointed_sf"/>
</dbReference>
<dbReference type="InterPro" id="IPR017874">
    <property type="entry name" value="CRIC_domain"/>
</dbReference>
<evidence type="ECO:0000313" key="8">
    <source>
        <dbReference type="Ensembl" id="ENSCCRP00010059084.1"/>
    </source>
</evidence>
<dbReference type="InterPro" id="IPR001660">
    <property type="entry name" value="SAM"/>
</dbReference>
<feature type="region of interest" description="Disordered" evidence="3">
    <location>
        <begin position="273"/>
        <end position="294"/>
    </location>
</feature>
<dbReference type="Pfam" id="PF00536">
    <property type="entry name" value="SAM_1"/>
    <property type="match status" value="1"/>
</dbReference>
<dbReference type="InterPro" id="IPR051566">
    <property type="entry name" value="CNKSR"/>
</dbReference>
<dbReference type="FunFam" id="1.10.150.50:FF:000019">
    <property type="entry name" value="Connector enhancer of kinase suppressor of Ras 2"/>
    <property type="match status" value="1"/>
</dbReference>
<feature type="region of interest" description="Disordered" evidence="3">
    <location>
        <begin position="634"/>
        <end position="673"/>
    </location>
</feature>
<dbReference type="CDD" id="cd06748">
    <property type="entry name" value="PDZ_CNK1_2_3-like"/>
    <property type="match status" value="1"/>
</dbReference>
<dbReference type="Pfam" id="PF10534">
    <property type="entry name" value="CRIC_ras_sig"/>
    <property type="match status" value="1"/>
</dbReference>
<keyword evidence="9" id="KW-1185">Reference proteome</keyword>
<dbReference type="InterPro" id="IPR010599">
    <property type="entry name" value="CNK2/3_dom"/>
</dbReference>
<dbReference type="PANTHER" id="PTHR12844:SF21">
    <property type="entry name" value="CONNECTOR ENHANCER OF KINASE SUPPRESSOR OF RAS 2"/>
    <property type="match status" value="1"/>
</dbReference>
<comment type="similarity">
    <text evidence="1">Belongs to the CNKSR family.</text>
</comment>
<dbReference type="SUPFAM" id="SSF47769">
    <property type="entry name" value="SAM/Pointed domain"/>
    <property type="match status" value="1"/>
</dbReference>
<organism evidence="8 9">
    <name type="scientific">Cyprinus carpio</name>
    <name type="common">Common carp</name>
    <dbReference type="NCBI Taxonomy" id="7962"/>
    <lineage>
        <taxon>Eukaryota</taxon>
        <taxon>Metazoa</taxon>
        <taxon>Chordata</taxon>
        <taxon>Craniata</taxon>
        <taxon>Vertebrata</taxon>
        <taxon>Euteleostomi</taxon>
        <taxon>Actinopterygii</taxon>
        <taxon>Neopterygii</taxon>
        <taxon>Teleostei</taxon>
        <taxon>Ostariophysi</taxon>
        <taxon>Cypriniformes</taxon>
        <taxon>Cyprinidae</taxon>
        <taxon>Cyprininae</taxon>
        <taxon>Cyprinus</taxon>
    </lineage>
</organism>
<dbReference type="SMART" id="SM00454">
    <property type="entry name" value="SAM"/>
    <property type="match status" value="1"/>
</dbReference>
<feature type="domain" description="SAM" evidence="5">
    <location>
        <begin position="11"/>
        <end position="76"/>
    </location>
</feature>
<dbReference type="Proteomes" id="UP000694427">
    <property type="component" value="Unplaced"/>
</dbReference>
<dbReference type="InterPro" id="IPR001478">
    <property type="entry name" value="PDZ"/>
</dbReference>
<sequence>MALVMEPVSRWSTSQVVDWMKGLDDCLLQYIKNFEQEKVGGEQLLRITHQELEDLGVSRIGHQELILEAVDLLCALNYGLETENLKTLTHKLNASAKNLQNFITGRRRGGHYDGRATRKLPNDFLTSVVDLIAAAKSLLAWLDRSPFAAVADYSMTRNNVIQLCLELTTIVQQDGTVYETENKILHVCKTLSGVCDHIISLSSDPMVSQAAHLEVVQLDNIRSTEGLGMYIKSTYDGLHVITGTTEGSLADRCKKIHAGDEVIQVNHQTVPIIPPSPSSGVATPSSTLSTPSRRDSCALQDLFIPPPPDDPYTPRYRNLTSNFQQAAKGSDSPNSFLDQECRRRFPLLDEDAVLYCYEYDQNQGPPPVRRDSTPTYESSLLRYVSEDKAGTEEYHTGRRSSRRSRRKSEKGGSPAHYALVPTLQMDMLQQDSLATPTSETSSVYLTFDRSSMLSRSKKAKLRGKIKRRISCRDLGQGDCEGWLWKKKDAKSYFSQKWKKYWVVLKDACLYWYTNEEDEKAEGFVSLPEFNIDQANECRKKFAFKACHPKIKSFYFAADNMDDMNRWLSRLNMAATAHSEQKRIRQDHAYWSESDHEDADQMSSTPKQDSPPPPYDTYPHSTSVSLASLFQESQHIRPPSAETIQSRSPLSEKQGGSVSSASSPGRKSASQRRSWQDLIETPLTSSGLHFLQTLPLDDSVFIDPSRGMPVELRRQSTLPAQHGLPPEHYVPPTTPTQPRQKPITAVGRVEGGGVGSKHRSFTLPRDSGLHAILAATNAAEHADGFHPEKTELDEKTELRIPRERRHQADSLVDLYRALERTNLSPVNEHRSSSRLEYKRSFVRRCNDPLLNEKLHRLRILQNSFKVQLLAVNVHKNIVHSISVRCISLGIPFLNPKILT</sequence>
<proteinExistence type="inferred from homology"/>
<evidence type="ECO:0000259" key="4">
    <source>
        <dbReference type="PROSITE" id="PS50003"/>
    </source>
</evidence>
<feature type="compositionally biased region" description="Basic and acidic residues" evidence="3">
    <location>
        <begin position="384"/>
        <end position="396"/>
    </location>
</feature>
<dbReference type="Gene3D" id="1.10.150.50">
    <property type="entry name" value="Transcription Factor, Ets-1"/>
    <property type="match status" value="1"/>
</dbReference>
<dbReference type="PANTHER" id="PTHR12844">
    <property type="entry name" value="CONNECTOR ENCHANCER OF KINASE SUPPRESSOR OF RAS"/>
    <property type="match status" value="1"/>
</dbReference>
<name>A0A8C1L8Y9_CYPCA</name>
<evidence type="ECO:0000259" key="6">
    <source>
        <dbReference type="PROSITE" id="PS50106"/>
    </source>
</evidence>
<dbReference type="InterPro" id="IPR049628">
    <property type="entry name" value="CNK1-3_SAM"/>
</dbReference>
<dbReference type="GO" id="GO:0016020">
    <property type="term" value="C:membrane"/>
    <property type="evidence" value="ECO:0007669"/>
    <property type="project" value="InterPro"/>
</dbReference>
<feature type="region of interest" description="Disordered" evidence="3">
    <location>
        <begin position="383"/>
        <end position="415"/>
    </location>
</feature>
<dbReference type="FunFam" id="2.30.42.10:FF:000060">
    <property type="entry name" value="Connector enhancer of kinase suppressor of Ras 2"/>
    <property type="match status" value="1"/>
</dbReference>
<dbReference type="GO" id="GO:0009966">
    <property type="term" value="P:regulation of signal transduction"/>
    <property type="evidence" value="ECO:0007669"/>
    <property type="project" value="InterPro"/>
</dbReference>
<evidence type="ECO:0000259" key="5">
    <source>
        <dbReference type="PROSITE" id="PS50105"/>
    </source>
</evidence>
<dbReference type="PROSITE" id="PS50003">
    <property type="entry name" value="PH_DOMAIN"/>
    <property type="match status" value="1"/>
</dbReference>
<dbReference type="InterPro" id="IPR011993">
    <property type="entry name" value="PH-like_dom_sf"/>
</dbReference>
<feature type="region of interest" description="Disordered" evidence="3">
    <location>
        <begin position="719"/>
        <end position="739"/>
    </location>
</feature>
<protein>
    <submittedName>
        <fullName evidence="8">Connector enhancer of kinase suppressor of Ras 2b</fullName>
    </submittedName>
</protein>
<dbReference type="CDD" id="cd09511">
    <property type="entry name" value="SAM_CNK1_2_3-suppressor"/>
    <property type="match status" value="1"/>
</dbReference>
<dbReference type="AlphaFoldDB" id="A0A8C1L8Y9"/>
<evidence type="ECO:0000256" key="1">
    <source>
        <dbReference type="ARBA" id="ARBA00009498"/>
    </source>
</evidence>
<reference evidence="8" key="1">
    <citation type="submission" date="2025-08" db="UniProtKB">
        <authorList>
            <consortium name="Ensembl"/>
        </authorList>
    </citation>
    <scope>IDENTIFICATION</scope>
</reference>
<dbReference type="PROSITE" id="PS50106">
    <property type="entry name" value="PDZ"/>
    <property type="match status" value="1"/>
</dbReference>
<feature type="compositionally biased region" description="Basic residues" evidence="3">
    <location>
        <begin position="397"/>
        <end position="408"/>
    </location>
</feature>
<reference evidence="8" key="2">
    <citation type="submission" date="2025-09" db="UniProtKB">
        <authorList>
            <consortium name="Ensembl"/>
        </authorList>
    </citation>
    <scope>IDENTIFICATION</scope>
</reference>
<dbReference type="Pfam" id="PF06663">
    <property type="entry name" value="CNK2_3_dom"/>
    <property type="match status" value="1"/>
</dbReference>
<evidence type="ECO:0000256" key="3">
    <source>
        <dbReference type="SAM" id="MobiDB-lite"/>
    </source>
</evidence>
<feature type="compositionally biased region" description="Low complexity" evidence="3">
    <location>
        <begin position="650"/>
        <end position="667"/>
    </location>
</feature>
<feature type="region of interest" description="Disordered" evidence="3">
    <location>
        <begin position="591"/>
        <end position="620"/>
    </location>
</feature>
<feature type="domain" description="CRIC" evidence="7">
    <location>
        <begin position="84"/>
        <end position="178"/>
    </location>
</feature>
<evidence type="ECO:0000313" key="9">
    <source>
        <dbReference type="Proteomes" id="UP000694427"/>
    </source>
</evidence>
<dbReference type="PROSITE" id="PS51290">
    <property type="entry name" value="CRIC"/>
    <property type="match status" value="1"/>
</dbReference>
<dbReference type="SUPFAM" id="SSF50729">
    <property type="entry name" value="PH domain-like"/>
    <property type="match status" value="1"/>
</dbReference>
<feature type="domain" description="PDZ" evidence="6">
    <location>
        <begin position="215"/>
        <end position="270"/>
    </location>
</feature>
<dbReference type="CDD" id="cd01260">
    <property type="entry name" value="PH_CNK_mammalian-like"/>
    <property type="match status" value="1"/>
</dbReference>
<evidence type="ECO:0000256" key="2">
    <source>
        <dbReference type="ARBA" id="ARBA00022553"/>
    </source>
</evidence>
<dbReference type="FunFam" id="2.30.29.30:FF:000092">
    <property type="entry name" value="Connector enhancer of kinase suppressor of Ras 2"/>
    <property type="match status" value="1"/>
</dbReference>
<dbReference type="SUPFAM" id="SSF50156">
    <property type="entry name" value="PDZ domain-like"/>
    <property type="match status" value="1"/>
</dbReference>
<keyword evidence="2" id="KW-0597">Phosphoprotein</keyword>
<dbReference type="InterPro" id="IPR001849">
    <property type="entry name" value="PH_domain"/>
</dbReference>
<dbReference type="GO" id="GO:0005737">
    <property type="term" value="C:cytoplasm"/>
    <property type="evidence" value="ECO:0007669"/>
    <property type="project" value="InterPro"/>
</dbReference>
<dbReference type="Gene3D" id="2.30.29.30">
    <property type="entry name" value="Pleckstrin-homology domain (PH domain)/Phosphotyrosine-binding domain (PTB)"/>
    <property type="match status" value="1"/>
</dbReference>
<dbReference type="Gene3D" id="2.30.42.10">
    <property type="match status" value="1"/>
</dbReference>
<dbReference type="Pfam" id="PF00169">
    <property type="entry name" value="PH"/>
    <property type="match status" value="1"/>
</dbReference>
<dbReference type="SMART" id="SM00233">
    <property type="entry name" value="PH"/>
    <property type="match status" value="1"/>
</dbReference>